<evidence type="ECO:0000313" key="2">
    <source>
        <dbReference type="Proteomes" id="UP000011560"/>
    </source>
</evidence>
<comment type="caution">
    <text evidence="1">The sequence shown here is derived from an EMBL/GenBank/DDBJ whole genome shotgun (WGS) entry which is preliminary data.</text>
</comment>
<sequence>MSDPDFPNELGNIPYSKILGAPLNAAVEANAEASETAAAFIQDVGFTETDSFGSFNAQREPVYVNFHYKKQATNEQGTVETQEFEMKIPLLLLLHVPYFEVDNVTVDFNVSLNSTHMRQVEEEGGGGGSVGGLVGGIIGFNVGASYQKTDKRQQKIERSYDQSVHIEAGSIESPQGVTRLLDVLEQTITETSEDEVSNGDTDDT</sequence>
<dbReference type="InterPro" id="IPR024510">
    <property type="entry name" value="DUF2589"/>
</dbReference>
<dbReference type="EMBL" id="AOIQ01000021">
    <property type="protein sequence ID" value="ELZ08549.1"/>
    <property type="molecule type" value="Genomic_DNA"/>
</dbReference>
<keyword evidence="2" id="KW-1185">Reference proteome</keyword>
<organism evidence="1 2">
    <name type="scientific">Halovivax asiaticus JCM 14624</name>
    <dbReference type="NCBI Taxonomy" id="1227490"/>
    <lineage>
        <taxon>Archaea</taxon>
        <taxon>Methanobacteriati</taxon>
        <taxon>Methanobacteriota</taxon>
        <taxon>Stenosarchaea group</taxon>
        <taxon>Halobacteria</taxon>
        <taxon>Halobacteriales</taxon>
        <taxon>Natrialbaceae</taxon>
        <taxon>Halovivax</taxon>
    </lineage>
</organism>
<evidence type="ECO:0008006" key="3">
    <source>
        <dbReference type="Google" id="ProtNLM"/>
    </source>
</evidence>
<reference evidence="1 2" key="1">
    <citation type="journal article" date="2014" name="PLoS Genet.">
        <title>Phylogenetically driven sequencing of extremely halophilic archaea reveals strategies for static and dynamic osmo-response.</title>
        <authorList>
            <person name="Becker E.A."/>
            <person name="Seitzer P.M."/>
            <person name="Tritt A."/>
            <person name="Larsen D."/>
            <person name="Krusor M."/>
            <person name="Yao A.I."/>
            <person name="Wu D."/>
            <person name="Madern D."/>
            <person name="Eisen J.A."/>
            <person name="Darling A.E."/>
            <person name="Facciotti M.T."/>
        </authorList>
    </citation>
    <scope>NUCLEOTIDE SEQUENCE [LARGE SCALE GENOMIC DNA]</scope>
    <source>
        <strain evidence="1 2">JCM 14624</strain>
    </source>
</reference>
<dbReference type="AlphaFoldDB" id="M0BFZ7"/>
<dbReference type="STRING" id="1227490.C479_14458"/>
<evidence type="ECO:0000313" key="1">
    <source>
        <dbReference type="EMBL" id="ELZ08549.1"/>
    </source>
</evidence>
<name>M0BFZ7_9EURY</name>
<accession>M0BFZ7</accession>
<dbReference type="OrthoDB" id="326405at2157"/>
<protein>
    <recommendedName>
        <fullName evidence="3">DUF2589 domain-containing protein</fullName>
    </recommendedName>
</protein>
<dbReference type="RefSeq" id="WP_007704047.1">
    <property type="nucleotide sequence ID" value="NZ_AOIQ01000021.1"/>
</dbReference>
<gene>
    <name evidence="1" type="ORF">C479_14458</name>
</gene>
<proteinExistence type="predicted"/>
<dbReference type="Proteomes" id="UP000011560">
    <property type="component" value="Unassembled WGS sequence"/>
</dbReference>
<dbReference type="Pfam" id="PF11655">
    <property type="entry name" value="DUF2589"/>
    <property type="match status" value="1"/>
</dbReference>